<dbReference type="Proteomes" id="UP000037515">
    <property type="component" value="Unassembled WGS sequence"/>
</dbReference>
<name>A0A0M0HUP9_VIBNE</name>
<protein>
    <recommendedName>
        <fullName evidence="1">DUF7691 domain-containing protein</fullName>
    </recommendedName>
</protein>
<dbReference type="EMBL" id="LHPJ01000001">
    <property type="protein sequence ID" value="KOO05353.1"/>
    <property type="molecule type" value="Genomic_DNA"/>
</dbReference>
<gene>
    <name evidence="2" type="ORF">AKJ17_00725</name>
</gene>
<dbReference type="AlphaFoldDB" id="A0A0M0HUP9"/>
<dbReference type="STRING" id="693.AKJ17_00725"/>
<accession>A0A0M0HUP9</accession>
<evidence type="ECO:0000313" key="2">
    <source>
        <dbReference type="EMBL" id="KOO05353.1"/>
    </source>
</evidence>
<organism evidence="2 3">
    <name type="scientific">Vibrio nereis</name>
    <dbReference type="NCBI Taxonomy" id="693"/>
    <lineage>
        <taxon>Bacteria</taxon>
        <taxon>Pseudomonadati</taxon>
        <taxon>Pseudomonadota</taxon>
        <taxon>Gammaproteobacteria</taxon>
        <taxon>Vibrionales</taxon>
        <taxon>Vibrionaceae</taxon>
        <taxon>Vibrio</taxon>
    </lineage>
</organism>
<proteinExistence type="predicted"/>
<comment type="caution">
    <text evidence="2">The sequence shown here is derived from an EMBL/GenBank/DDBJ whole genome shotgun (WGS) entry which is preliminary data.</text>
</comment>
<dbReference type="RefSeq" id="WP_053393865.1">
    <property type="nucleotide sequence ID" value="NZ_LHPJ01000001.1"/>
</dbReference>
<evidence type="ECO:0000313" key="3">
    <source>
        <dbReference type="Proteomes" id="UP000037515"/>
    </source>
</evidence>
<dbReference type="PATRIC" id="fig|693.5.peg.147"/>
<dbReference type="Pfam" id="PF24740">
    <property type="entry name" value="DUF7691"/>
    <property type="match status" value="1"/>
</dbReference>
<dbReference type="OrthoDB" id="3476150at2"/>
<feature type="domain" description="DUF7691" evidence="1">
    <location>
        <begin position="1"/>
        <end position="170"/>
    </location>
</feature>
<sequence length="170" mass="19981">MSYGIMPYMVNLQNVESCFAVEDEKKKSELMQGAKEFIDDMMMQFGVPVDGIVQAFLDGSIINKSSPFIHWYFIESLIQKYGNMLENEYWYPANIDILYQFKSLKLYDINIEGLEAADDLPTVFVCRNKDLGALLSDTLYYFVDKEMKGEFIFWILLCNKYDKDLVLYYY</sequence>
<keyword evidence="3" id="KW-1185">Reference proteome</keyword>
<dbReference type="InterPro" id="IPR056108">
    <property type="entry name" value="DUF7691"/>
</dbReference>
<evidence type="ECO:0000259" key="1">
    <source>
        <dbReference type="Pfam" id="PF24740"/>
    </source>
</evidence>
<reference evidence="3" key="1">
    <citation type="submission" date="2015-08" db="EMBL/GenBank/DDBJ databases">
        <title>Vibrio galatheae sp. nov., a novel member of the Vibrionaceae family isolated from the Solomon Islands.</title>
        <authorList>
            <person name="Giubergia S."/>
            <person name="Machado H."/>
            <person name="Mateiu R.V."/>
            <person name="Gram L."/>
        </authorList>
    </citation>
    <scope>NUCLEOTIDE SEQUENCE [LARGE SCALE GENOMIC DNA]</scope>
    <source>
        <strain evidence="3">DSM 19584</strain>
    </source>
</reference>